<dbReference type="InterPro" id="IPR011006">
    <property type="entry name" value="CheY-like_superfamily"/>
</dbReference>
<dbReference type="OrthoDB" id="118459at2"/>
<dbReference type="InterPro" id="IPR039420">
    <property type="entry name" value="WalR-like"/>
</dbReference>
<dbReference type="PRINTS" id="PR00038">
    <property type="entry name" value="HTHLUXR"/>
</dbReference>
<dbReference type="SUPFAM" id="SSF46894">
    <property type="entry name" value="C-terminal effector domain of the bipartite response regulators"/>
    <property type="match status" value="1"/>
</dbReference>
<evidence type="ECO:0000256" key="6">
    <source>
        <dbReference type="PROSITE-ProRule" id="PRU00169"/>
    </source>
</evidence>
<accession>A0A4R5KSE5</accession>
<keyword evidence="3" id="KW-0805">Transcription regulation</keyword>
<reference evidence="9 10" key="1">
    <citation type="submission" date="2019-03" db="EMBL/GenBank/DDBJ databases">
        <title>This is whole genome sequence of Paenibacillus sp MS74 strain.</title>
        <authorList>
            <person name="Trinh H.N."/>
        </authorList>
    </citation>
    <scope>NUCLEOTIDE SEQUENCE [LARGE SCALE GENOMIC DNA]</scope>
    <source>
        <strain evidence="9 10">MS74</strain>
    </source>
</reference>
<dbReference type="PANTHER" id="PTHR43214">
    <property type="entry name" value="TWO-COMPONENT RESPONSE REGULATOR"/>
    <property type="match status" value="1"/>
</dbReference>
<proteinExistence type="predicted"/>
<dbReference type="Pfam" id="PF00196">
    <property type="entry name" value="GerE"/>
    <property type="match status" value="1"/>
</dbReference>
<dbReference type="SUPFAM" id="SSF52172">
    <property type="entry name" value="CheY-like"/>
    <property type="match status" value="1"/>
</dbReference>
<keyword evidence="2" id="KW-0902">Two-component regulatory system</keyword>
<organism evidence="9 10">
    <name type="scientific">Paenibacillus piri</name>
    <dbReference type="NCBI Taxonomy" id="2547395"/>
    <lineage>
        <taxon>Bacteria</taxon>
        <taxon>Bacillati</taxon>
        <taxon>Bacillota</taxon>
        <taxon>Bacilli</taxon>
        <taxon>Bacillales</taxon>
        <taxon>Paenibacillaceae</taxon>
        <taxon>Paenibacillus</taxon>
    </lineage>
</organism>
<keyword evidence="1 6" id="KW-0597">Phosphoprotein</keyword>
<dbReference type="CDD" id="cd00156">
    <property type="entry name" value="REC"/>
    <property type="match status" value="1"/>
</dbReference>
<dbReference type="InterPro" id="IPR036388">
    <property type="entry name" value="WH-like_DNA-bd_sf"/>
</dbReference>
<dbReference type="InterPro" id="IPR001789">
    <property type="entry name" value="Sig_transdc_resp-reg_receiver"/>
</dbReference>
<dbReference type="InterPro" id="IPR016032">
    <property type="entry name" value="Sig_transdc_resp-reg_C-effctor"/>
</dbReference>
<evidence type="ECO:0000256" key="3">
    <source>
        <dbReference type="ARBA" id="ARBA00023015"/>
    </source>
</evidence>
<comment type="caution">
    <text evidence="9">The sequence shown here is derived from an EMBL/GenBank/DDBJ whole genome shotgun (WGS) entry which is preliminary data.</text>
</comment>
<evidence type="ECO:0000259" key="7">
    <source>
        <dbReference type="PROSITE" id="PS50043"/>
    </source>
</evidence>
<evidence type="ECO:0000256" key="4">
    <source>
        <dbReference type="ARBA" id="ARBA00023125"/>
    </source>
</evidence>
<sequence>MGESVVKHILLVDDHRTFLAGTAIILEKNGFHVTTASSGTQALGWMDQSSFDLYVYDLKLPGMNGFELTEATLQRDPDATIVILTGEDISEHYDRLIELGVTGIVEKSLGEHEFIVSLQLALQQLTVIPVHLARQLRSKEGRYFDPYLEAKGANRTLSDKEVAVLKLIAQGYKNKEIADRLFMSQRNVEYVISHLFEKLGAASRQEAVMKGIELKWLNLDA</sequence>
<evidence type="ECO:0000256" key="1">
    <source>
        <dbReference type="ARBA" id="ARBA00022553"/>
    </source>
</evidence>
<dbReference type="GO" id="GO:0006355">
    <property type="term" value="P:regulation of DNA-templated transcription"/>
    <property type="evidence" value="ECO:0007669"/>
    <property type="project" value="InterPro"/>
</dbReference>
<dbReference type="EMBL" id="SMRT01000004">
    <property type="protein sequence ID" value="TDF97958.1"/>
    <property type="molecule type" value="Genomic_DNA"/>
</dbReference>
<dbReference type="PANTHER" id="PTHR43214:SF1">
    <property type="entry name" value="TRANSCRIPTIONAL REGULATORY PROTEIN COMA"/>
    <property type="match status" value="1"/>
</dbReference>
<dbReference type="Gene3D" id="1.10.10.10">
    <property type="entry name" value="Winged helix-like DNA-binding domain superfamily/Winged helix DNA-binding domain"/>
    <property type="match status" value="1"/>
</dbReference>
<dbReference type="InterPro" id="IPR000792">
    <property type="entry name" value="Tscrpt_reg_LuxR_C"/>
</dbReference>
<dbReference type="GO" id="GO:0000160">
    <property type="term" value="P:phosphorelay signal transduction system"/>
    <property type="evidence" value="ECO:0007669"/>
    <property type="project" value="UniProtKB-KW"/>
</dbReference>
<dbReference type="Gene3D" id="3.40.50.2300">
    <property type="match status" value="1"/>
</dbReference>
<name>A0A4R5KSE5_9BACL</name>
<feature type="domain" description="HTH luxR-type" evidence="7">
    <location>
        <begin position="150"/>
        <end position="215"/>
    </location>
</feature>
<evidence type="ECO:0000313" key="9">
    <source>
        <dbReference type="EMBL" id="TDF97958.1"/>
    </source>
</evidence>
<keyword evidence="5" id="KW-0804">Transcription</keyword>
<gene>
    <name evidence="9" type="ORF">E1757_10575</name>
</gene>
<evidence type="ECO:0000256" key="5">
    <source>
        <dbReference type="ARBA" id="ARBA00023163"/>
    </source>
</evidence>
<dbReference type="AlphaFoldDB" id="A0A4R5KSE5"/>
<dbReference type="SMART" id="SM00421">
    <property type="entry name" value="HTH_LUXR"/>
    <property type="match status" value="1"/>
</dbReference>
<dbReference type="PROSITE" id="PS00622">
    <property type="entry name" value="HTH_LUXR_1"/>
    <property type="match status" value="1"/>
</dbReference>
<dbReference type="GO" id="GO:0003677">
    <property type="term" value="F:DNA binding"/>
    <property type="evidence" value="ECO:0007669"/>
    <property type="project" value="UniProtKB-KW"/>
</dbReference>
<dbReference type="SMART" id="SM00448">
    <property type="entry name" value="REC"/>
    <property type="match status" value="1"/>
</dbReference>
<dbReference type="PROSITE" id="PS50043">
    <property type="entry name" value="HTH_LUXR_2"/>
    <property type="match status" value="1"/>
</dbReference>
<dbReference type="Pfam" id="PF00072">
    <property type="entry name" value="Response_reg"/>
    <property type="match status" value="1"/>
</dbReference>
<dbReference type="CDD" id="cd06170">
    <property type="entry name" value="LuxR_C_like"/>
    <property type="match status" value="1"/>
</dbReference>
<dbReference type="PROSITE" id="PS50110">
    <property type="entry name" value="RESPONSE_REGULATORY"/>
    <property type="match status" value="1"/>
</dbReference>
<protein>
    <submittedName>
        <fullName evidence="9">Response regulator transcription factor</fullName>
    </submittedName>
</protein>
<dbReference type="Proteomes" id="UP000295636">
    <property type="component" value="Unassembled WGS sequence"/>
</dbReference>
<evidence type="ECO:0000259" key="8">
    <source>
        <dbReference type="PROSITE" id="PS50110"/>
    </source>
</evidence>
<feature type="domain" description="Response regulatory" evidence="8">
    <location>
        <begin position="8"/>
        <end position="122"/>
    </location>
</feature>
<evidence type="ECO:0000256" key="2">
    <source>
        <dbReference type="ARBA" id="ARBA00023012"/>
    </source>
</evidence>
<evidence type="ECO:0000313" key="10">
    <source>
        <dbReference type="Proteomes" id="UP000295636"/>
    </source>
</evidence>
<feature type="modified residue" description="4-aspartylphosphate" evidence="6">
    <location>
        <position position="57"/>
    </location>
</feature>
<keyword evidence="4" id="KW-0238">DNA-binding</keyword>
<keyword evidence="10" id="KW-1185">Reference proteome</keyword>